<protein>
    <submittedName>
        <fullName evidence="7">Ribosomal RNA small subunit methyltransferase B</fullName>
    </submittedName>
</protein>
<evidence type="ECO:0000256" key="3">
    <source>
        <dbReference type="ARBA" id="ARBA00022691"/>
    </source>
</evidence>
<dbReference type="GO" id="GO:0001510">
    <property type="term" value="P:RNA methylation"/>
    <property type="evidence" value="ECO:0007669"/>
    <property type="project" value="InterPro"/>
</dbReference>
<dbReference type="AlphaFoldDB" id="A0A511RJX7"/>
<comment type="similarity">
    <text evidence="5">Belongs to the class I-like SAM-binding methyltransferase superfamily. RsmB/NOP family.</text>
</comment>
<feature type="active site" description="Nucleophile" evidence="5">
    <location>
        <position position="351"/>
    </location>
</feature>
<dbReference type="Pfam" id="PF01029">
    <property type="entry name" value="NusB"/>
    <property type="match status" value="1"/>
</dbReference>
<dbReference type="Gene3D" id="1.10.940.10">
    <property type="entry name" value="NusB-like"/>
    <property type="match status" value="1"/>
</dbReference>
<accession>A0A511RJX7</accession>
<dbReference type="GO" id="GO:0006355">
    <property type="term" value="P:regulation of DNA-templated transcription"/>
    <property type="evidence" value="ECO:0007669"/>
    <property type="project" value="InterPro"/>
</dbReference>
<sequence length="410" mass="44958">MNVREDPRALALGVLVKVGRGRFAAPTLDLALSRSGPEPQAAGLATDLVYGTLRRLRWIDWSLKPLLRRPERLPEAVRWALRAGGYEKLFTPRPPYASVNAWVEVAARSHPRLRGLVNAVLRRLEPRPAPEAVRLGLPDFLYEEWRARFGDPGWMEALNEPAPLWLTLFPGGEAELAAQGVPFEAGPVPGNVRVHGFSVRRIAAFRKGLAQPQNPASLLAAQLLEAGSGERVLDLAGGAALKAAWLAARGAQVTSVDADARRQRAGRRNLARLGLEVAFLTRDLTRPLDLTAPKVLLDAPCLGTGTLRGHPELRMRLEPEALEPTVRLQARLLETAARATEPGGLLVYAVCSLTEAEGEEQVARFLQAHPEFEPVEIESPVPLLARGHGVYVRPENGLDGFYYARLRRRS</sequence>
<dbReference type="Pfam" id="PF01189">
    <property type="entry name" value="Methyltr_RsmB-F"/>
    <property type="match status" value="1"/>
</dbReference>
<evidence type="ECO:0000313" key="8">
    <source>
        <dbReference type="Proteomes" id="UP000321827"/>
    </source>
</evidence>
<dbReference type="SUPFAM" id="SSF48013">
    <property type="entry name" value="NusB-like"/>
    <property type="match status" value="1"/>
</dbReference>
<dbReference type="PRINTS" id="PR02008">
    <property type="entry name" value="RCMTFAMILY"/>
</dbReference>
<feature type="domain" description="SAM-dependent MTase RsmB/NOP-type" evidence="6">
    <location>
        <begin position="121"/>
        <end position="409"/>
    </location>
</feature>
<comment type="caution">
    <text evidence="5">Lacks conserved residue(s) required for the propagation of feature annotation.</text>
</comment>
<dbReference type="InterPro" id="IPR049560">
    <property type="entry name" value="MeTrfase_RsmB-F_NOP2_cat"/>
</dbReference>
<dbReference type="PANTHER" id="PTHR22807">
    <property type="entry name" value="NOP2 YEAST -RELATED NOL1/NOP2/FMU SUN DOMAIN-CONTAINING"/>
    <property type="match status" value="1"/>
</dbReference>
<organism evidence="7 8">
    <name type="scientific">Oceanithermus desulfurans NBRC 100063</name>
    <dbReference type="NCBI Taxonomy" id="1227550"/>
    <lineage>
        <taxon>Bacteria</taxon>
        <taxon>Thermotogati</taxon>
        <taxon>Deinococcota</taxon>
        <taxon>Deinococci</taxon>
        <taxon>Thermales</taxon>
        <taxon>Thermaceae</taxon>
        <taxon>Oceanithermus</taxon>
    </lineage>
</organism>
<dbReference type="Gene3D" id="3.40.50.150">
    <property type="entry name" value="Vaccinia Virus protein VP39"/>
    <property type="match status" value="1"/>
</dbReference>
<keyword evidence="1 5" id="KW-0489">Methyltransferase</keyword>
<proteinExistence type="inferred from homology"/>
<dbReference type="Proteomes" id="UP000321827">
    <property type="component" value="Unassembled WGS sequence"/>
</dbReference>
<name>A0A511RJX7_9DEIN</name>
<evidence type="ECO:0000256" key="5">
    <source>
        <dbReference type="PROSITE-ProRule" id="PRU01023"/>
    </source>
</evidence>
<dbReference type="SUPFAM" id="SSF53335">
    <property type="entry name" value="S-adenosyl-L-methionine-dependent methyltransferases"/>
    <property type="match status" value="1"/>
</dbReference>
<dbReference type="InterPro" id="IPR023267">
    <property type="entry name" value="RCMT"/>
</dbReference>
<keyword evidence="3 5" id="KW-0949">S-adenosyl-L-methionine</keyword>
<dbReference type="GO" id="GO:0008173">
    <property type="term" value="F:RNA methyltransferase activity"/>
    <property type="evidence" value="ECO:0007669"/>
    <property type="project" value="InterPro"/>
</dbReference>
<dbReference type="EMBL" id="BJXN01000004">
    <property type="protein sequence ID" value="GEM89262.1"/>
    <property type="molecule type" value="Genomic_DNA"/>
</dbReference>
<keyword evidence="2 5" id="KW-0808">Transferase</keyword>
<evidence type="ECO:0000256" key="2">
    <source>
        <dbReference type="ARBA" id="ARBA00022679"/>
    </source>
</evidence>
<feature type="binding site" evidence="5">
    <location>
        <position position="298"/>
    </location>
    <ligand>
        <name>S-adenosyl-L-methionine</name>
        <dbReference type="ChEBI" id="CHEBI:59789"/>
    </ligand>
</feature>
<dbReference type="PROSITE" id="PS51686">
    <property type="entry name" value="SAM_MT_RSMB_NOP"/>
    <property type="match status" value="1"/>
</dbReference>
<dbReference type="PANTHER" id="PTHR22807:SF53">
    <property type="entry name" value="RIBOSOMAL RNA SMALL SUBUNIT METHYLTRANSFERASE B-RELATED"/>
    <property type="match status" value="1"/>
</dbReference>
<comment type="caution">
    <text evidence="7">The sequence shown here is derived from an EMBL/GenBank/DDBJ whole genome shotgun (WGS) entry which is preliminary data.</text>
</comment>
<dbReference type="GO" id="GO:0003723">
    <property type="term" value="F:RNA binding"/>
    <property type="evidence" value="ECO:0007669"/>
    <property type="project" value="UniProtKB-UniRule"/>
</dbReference>
<dbReference type="RefSeq" id="WP_147145905.1">
    <property type="nucleotide sequence ID" value="NZ_BJXN01000004.1"/>
</dbReference>
<evidence type="ECO:0000256" key="4">
    <source>
        <dbReference type="ARBA" id="ARBA00022884"/>
    </source>
</evidence>
<dbReference type="InterPro" id="IPR006027">
    <property type="entry name" value="NusB_RsmB_TIM44"/>
</dbReference>
<dbReference type="InterPro" id="IPR029063">
    <property type="entry name" value="SAM-dependent_MTases_sf"/>
</dbReference>
<feature type="binding site" evidence="5">
    <location>
        <position position="257"/>
    </location>
    <ligand>
        <name>S-adenosyl-L-methionine</name>
        <dbReference type="ChEBI" id="CHEBI:59789"/>
    </ligand>
</feature>
<dbReference type="CDD" id="cd02440">
    <property type="entry name" value="AdoMet_MTases"/>
    <property type="match status" value="1"/>
</dbReference>
<dbReference type="OrthoDB" id="9810297at2"/>
<dbReference type="InterPro" id="IPR001678">
    <property type="entry name" value="MeTrfase_RsmB-F_NOP2_dom"/>
</dbReference>
<reference evidence="7 8" key="1">
    <citation type="submission" date="2019-07" db="EMBL/GenBank/DDBJ databases">
        <title>Whole genome shotgun sequence of Oceanithermus desulfurans NBRC 100063.</title>
        <authorList>
            <person name="Hosoyama A."/>
            <person name="Uohara A."/>
            <person name="Ohji S."/>
            <person name="Ichikawa N."/>
        </authorList>
    </citation>
    <scope>NUCLEOTIDE SEQUENCE [LARGE SCALE GENOMIC DNA]</scope>
    <source>
        <strain evidence="7 8">NBRC 100063</strain>
    </source>
</reference>
<gene>
    <name evidence="7" type="primary">rsmB</name>
    <name evidence="7" type="ORF">ODE01S_06960</name>
</gene>
<evidence type="ECO:0000256" key="1">
    <source>
        <dbReference type="ARBA" id="ARBA00022603"/>
    </source>
</evidence>
<dbReference type="InterPro" id="IPR035926">
    <property type="entry name" value="NusB-like_sf"/>
</dbReference>
<keyword evidence="4 5" id="KW-0694">RNA-binding</keyword>
<evidence type="ECO:0000313" key="7">
    <source>
        <dbReference type="EMBL" id="GEM89262.1"/>
    </source>
</evidence>
<evidence type="ECO:0000259" key="6">
    <source>
        <dbReference type="PROSITE" id="PS51686"/>
    </source>
</evidence>